<dbReference type="Gene3D" id="3.10.620.30">
    <property type="match status" value="1"/>
</dbReference>
<feature type="domain" description="Transglutaminase-like" evidence="2">
    <location>
        <begin position="478"/>
        <end position="549"/>
    </location>
</feature>
<dbReference type="Pfam" id="PF11992">
    <property type="entry name" value="TgpA_N"/>
    <property type="match status" value="1"/>
</dbReference>
<feature type="transmembrane region" description="Helical" evidence="1">
    <location>
        <begin position="32"/>
        <end position="51"/>
    </location>
</feature>
<proteinExistence type="predicted"/>
<dbReference type="InterPro" id="IPR025403">
    <property type="entry name" value="TgpA-like_C"/>
</dbReference>
<sequence length="720" mass="78773">MSGLTESVTCAAPRGMVQRVARRFSRPAEDSLAVRVAALLAVLIAVAAVGVQEEFKAQAALAALAIVVAHGVSYLRRRSPNWWMKLAIVALIFGVARDFFVVLVANPYDPRIPLVRLFLWLQVLHSFDLPARKDLKYSLASAVVLMAVGAVYARETAFGLLLVPFTVAAGISLAAMQAEHGTPSWWALVGLGVRLSVAVLVCAALAFMLVPRGQGLRLRGMPVSAKLLWVARLHTRIVNPAYPDEPGTDPELAPPVFNPQGYVGFSTYVDLRLRGVLDDTLVLRVRATRPGYWRGLAFDTYTGRGWRMSDQSVEEFASDQSRIVPRLGPDEPWPAGSEQSIQTFYVEAEQPNVIFAAYRPFEVFFPTGTIGVDRYAGMRSPLRLEQGMIYSVISRVPAPAEALLARGHGDVPAPIRARYLQLPAISPRVRRLASELTAGVESPYRQAEAIRRYLRREFTYTLQAPLLPDRADAVDEFLFVTRRGSCETFASTLAVLLRAAGIPARLVTGYTTGAYNVFTGYYEVRNSDAHAWVEMFQPGAGWIEMEATPGFVPTDETVRRPAGQWLAGDAASWMVGAIMRAVHGLFGIRVGGGPGAAAVVVSATLLAGLLGGIHLRRQRRTARGVVEVSYDAMLRALARRGYVRRPAMTPSEFAASLPVPMRPAAGRITRLFEARRYGHRPADARIEAATRQALLELRDAARRAPIESTRSAQSTQSNDC</sequence>
<dbReference type="EMBL" id="VBAP01000050">
    <property type="protein sequence ID" value="TMI74931.1"/>
    <property type="molecule type" value="Genomic_DNA"/>
</dbReference>
<organism evidence="3 4">
    <name type="scientific">Candidatus Segetimicrobium genomatis</name>
    <dbReference type="NCBI Taxonomy" id="2569760"/>
    <lineage>
        <taxon>Bacteria</taxon>
        <taxon>Bacillati</taxon>
        <taxon>Candidatus Sysuimicrobiota</taxon>
        <taxon>Candidatus Sysuimicrobiia</taxon>
        <taxon>Candidatus Sysuimicrobiales</taxon>
        <taxon>Candidatus Segetimicrobiaceae</taxon>
        <taxon>Candidatus Segetimicrobium</taxon>
    </lineage>
</organism>
<evidence type="ECO:0000313" key="3">
    <source>
        <dbReference type="EMBL" id="TMI74931.1"/>
    </source>
</evidence>
<evidence type="ECO:0000313" key="4">
    <source>
        <dbReference type="Proteomes" id="UP000318834"/>
    </source>
</evidence>
<name>A0A537IUC9_9BACT</name>
<reference evidence="3 4" key="1">
    <citation type="journal article" date="2019" name="Nat. Microbiol.">
        <title>Mediterranean grassland soil C-N compound turnover is dependent on rainfall and depth, and is mediated by genomically divergent microorganisms.</title>
        <authorList>
            <person name="Diamond S."/>
            <person name="Andeer P.F."/>
            <person name="Li Z."/>
            <person name="Crits-Christoph A."/>
            <person name="Burstein D."/>
            <person name="Anantharaman K."/>
            <person name="Lane K.R."/>
            <person name="Thomas B.C."/>
            <person name="Pan C."/>
            <person name="Northen T.R."/>
            <person name="Banfield J.F."/>
        </authorList>
    </citation>
    <scope>NUCLEOTIDE SEQUENCE [LARGE SCALE GENOMIC DNA]</scope>
    <source>
        <strain evidence="3">NP_8</strain>
    </source>
</reference>
<feature type="transmembrane region" description="Helical" evidence="1">
    <location>
        <begin position="596"/>
        <end position="615"/>
    </location>
</feature>
<dbReference type="PANTHER" id="PTHR42736">
    <property type="entry name" value="PROTEIN-GLUTAMINE GAMMA-GLUTAMYLTRANSFERASE"/>
    <property type="match status" value="1"/>
</dbReference>
<dbReference type="Pfam" id="PF01841">
    <property type="entry name" value="Transglut_core"/>
    <property type="match status" value="1"/>
</dbReference>
<feature type="transmembrane region" description="Helical" evidence="1">
    <location>
        <begin position="160"/>
        <end position="178"/>
    </location>
</feature>
<dbReference type="InterPro" id="IPR038765">
    <property type="entry name" value="Papain-like_cys_pep_sf"/>
</dbReference>
<feature type="transmembrane region" description="Helical" evidence="1">
    <location>
        <begin position="82"/>
        <end position="105"/>
    </location>
</feature>
<accession>A0A537IUC9</accession>
<evidence type="ECO:0000256" key="1">
    <source>
        <dbReference type="SAM" id="Phobius"/>
    </source>
</evidence>
<dbReference type="Proteomes" id="UP000318834">
    <property type="component" value="Unassembled WGS sequence"/>
</dbReference>
<dbReference type="SUPFAM" id="SSF54001">
    <property type="entry name" value="Cysteine proteinases"/>
    <property type="match status" value="1"/>
</dbReference>
<dbReference type="PANTHER" id="PTHR42736:SF1">
    <property type="entry name" value="PROTEIN-GLUTAMINE GAMMA-GLUTAMYLTRANSFERASE"/>
    <property type="match status" value="1"/>
</dbReference>
<dbReference type="InterPro" id="IPR021878">
    <property type="entry name" value="TgpA_N"/>
</dbReference>
<keyword evidence="1" id="KW-1133">Transmembrane helix</keyword>
<dbReference type="InterPro" id="IPR052901">
    <property type="entry name" value="Bact_TGase-like"/>
</dbReference>
<feature type="transmembrane region" description="Helical" evidence="1">
    <location>
        <begin position="57"/>
        <end position="75"/>
    </location>
</feature>
<feature type="transmembrane region" description="Helical" evidence="1">
    <location>
        <begin position="184"/>
        <end position="210"/>
    </location>
</feature>
<dbReference type="AlphaFoldDB" id="A0A537IUC9"/>
<keyword evidence="1" id="KW-0812">Transmembrane</keyword>
<comment type="caution">
    <text evidence="3">The sequence shown here is derived from an EMBL/GenBank/DDBJ whole genome shotgun (WGS) entry which is preliminary data.</text>
</comment>
<dbReference type="Pfam" id="PF13559">
    <property type="entry name" value="DUF4129"/>
    <property type="match status" value="1"/>
</dbReference>
<keyword evidence="1" id="KW-0472">Membrane</keyword>
<evidence type="ECO:0000259" key="2">
    <source>
        <dbReference type="SMART" id="SM00460"/>
    </source>
</evidence>
<dbReference type="InterPro" id="IPR002931">
    <property type="entry name" value="Transglutaminase-like"/>
</dbReference>
<gene>
    <name evidence="3" type="ORF">E6H05_07295</name>
</gene>
<dbReference type="SMART" id="SM00460">
    <property type="entry name" value="TGc"/>
    <property type="match status" value="1"/>
</dbReference>
<protein>
    <submittedName>
        <fullName evidence="3">DUF3488 domain-containing protein</fullName>
    </submittedName>
</protein>